<evidence type="ECO:0000259" key="6">
    <source>
        <dbReference type="Pfam" id="PF01385"/>
    </source>
</evidence>
<gene>
    <name evidence="8" type="ORF">EV643_11427</name>
</gene>
<dbReference type="RefSeq" id="WP_202869769.1">
    <property type="nucleotide sequence ID" value="NZ_SNWQ01000014.1"/>
</dbReference>
<evidence type="ECO:0000256" key="2">
    <source>
        <dbReference type="ARBA" id="ARBA00022578"/>
    </source>
</evidence>
<feature type="domain" description="Probable transposase IS891/IS1136/IS1341" evidence="6">
    <location>
        <begin position="195"/>
        <end position="317"/>
    </location>
</feature>
<dbReference type="Proteomes" id="UP000295388">
    <property type="component" value="Unassembled WGS sequence"/>
</dbReference>
<dbReference type="NCBIfam" id="NF040570">
    <property type="entry name" value="guided_TnpB"/>
    <property type="match status" value="1"/>
</dbReference>
<feature type="region of interest" description="Disordered" evidence="5">
    <location>
        <begin position="406"/>
        <end position="446"/>
    </location>
</feature>
<protein>
    <submittedName>
        <fullName evidence="8">Putative transposase</fullName>
    </submittedName>
</protein>
<dbReference type="EMBL" id="SNWQ01000014">
    <property type="protein sequence ID" value="TDO44882.1"/>
    <property type="molecule type" value="Genomic_DNA"/>
</dbReference>
<reference evidence="8 9" key="1">
    <citation type="submission" date="2019-03" db="EMBL/GenBank/DDBJ databases">
        <title>Genomic Encyclopedia of Type Strains, Phase III (KMG-III): the genomes of soil and plant-associated and newly described type strains.</title>
        <authorList>
            <person name="Whitman W."/>
        </authorList>
    </citation>
    <scope>NUCLEOTIDE SEQUENCE [LARGE SCALE GENOMIC DNA]</scope>
    <source>
        <strain evidence="8 9">VKM Ac-2527</strain>
    </source>
</reference>
<evidence type="ECO:0000259" key="7">
    <source>
        <dbReference type="Pfam" id="PF07282"/>
    </source>
</evidence>
<dbReference type="Pfam" id="PF07282">
    <property type="entry name" value="Cas12f1-like_TNB"/>
    <property type="match status" value="1"/>
</dbReference>
<name>A0A4R6K9Y4_9ACTN</name>
<keyword evidence="9" id="KW-1185">Reference proteome</keyword>
<dbReference type="InterPro" id="IPR001959">
    <property type="entry name" value="Transposase"/>
</dbReference>
<proteinExistence type="inferred from homology"/>
<dbReference type="GO" id="GO:0032196">
    <property type="term" value="P:transposition"/>
    <property type="evidence" value="ECO:0007669"/>
    <property type="project" value="UniProtKB-KW"/>
</dbReference>
<keyword evidence="4" id="KW-0233">DNA recombination</keyword>
<comment type="caution">
    <text evidence="8">The sequence shown here is derived from an EMBL/GenBank/DDBJ whole genome shotgun (WGS) entry which is preliminary data.</text>
</comment>
<evidence type="ECO:0000256" key="3">
    <source>
        <dbReference type="ARBA" id="ARBA00023125"/>
    </source>
</evidence>
<sequence length="470" mass="53017">MSHKQGIRVELAPDADQSVLMGRHCGLSRVVENFCLETVRKKWAQRKAEESYGITGDDLTTVPWSAPALEKEWRAAHIVRFPWFTENKLSSRVPKEACRVRAAGFSNYLKSKKGERRGARMGFPSWRKRKHGSRFRYDADRAKPRDARTVRLPAVGDVATREDMSWLTDRMATGQARILGATVREQAGRWWISFQIEVDRDDLNKRRQVDAEAPACGIDLGLKTFAVIKNSDGTTEEVHAPKPLKAAQRALKRANRKLARSADDSKNRAKARKRVGRLHLRVADRRRDFLHKTTTRLTRTKSAIAVETLHVKGMVRNRRLARSIADAGFGEFVRQLDYKADWYGSRIWRADRWFPSSKTCGDCGRINRALVLADRAWMCPGCGVLHDRDENAAGNLLAAMLADRTSTTSPGSCPESRNACGDHVRPHSPESAAVSEAGRAEARTSPRLTQRFDLPAECRSRCWRSSARSC</sequence>
<dbReference type="Pfam" id="PF01385">
    <property type="entry name" value="OrfB_IS605"/>
    <property type="match status" value="1"/>
</dbReference>
<organism evidence="8 9">
    <name type="scientific">Kribbella caucasensis</name>
    <dbReference type="NCBI Taxonomy" id="2512215"/>
    <lineage>
        <taxon>Bacteria</taxon>
        <taxon>Bacillati</taxon>
        <taxon>Actinomycetota</taxon>
        <taxon>Actinomycetes</taxon>
        <taxon>Propionibacteriales</taxon>
        <taxon>Kribbellaceae</taxon>
        <taxon>Kribbella</taxon>
    </lineage>
</organism>
<dbReference type="GO" id="GO:0003677">
    <property type="term" value="F:DNA binding"/>
    <property type="evidence" value="ECO:0007669"/>
    <property type="project" value="UniProtKB-KW"/>
</dbReference>
<dbReference type="InterPro" id="IPR010095">
    <property type="entry name" value="Cas12f1-like_TNB"/>
</dbReference>
<dbReference type="AlphaFoldDB" id="A0A4R6K9Y4"/>
<evidence type="ECO:0000256" key="1">
    <source>
        <dbReference type="ARBA" id="ARBA00008761"/>
    </source>
</evidence>
<accession>A0A4R6K9Y4</accession>
<dbReference type="NCBIfam" id="TIGR01766">
    <property type="entry name" value="IS200/IS605 family accessory protein TnpB-like domain"/>
    <property type="match status" value="1"/>
</dbReference>
<evidence type="ECO:0000256" key="4">
    <source>
        <dbReference type="ARBA" id="ARBA00023172"/>
    </source>
</evidence>
<evidence type="ECO:0000313" key="9">
    <source>
        <dbReference type="Proteomes" id="UP000295388"/>
    </source>
</evidence>
<keyword evidence="3" id="KW-0238">DNA-binding</keyword>
<evidence type="ECO:0000313" key="8">
    <source>
        <dbReference type="EMBL" id="TDO44882.1"/>
    </source>
</evidence>
<keyword evidence="2" id="KW-0815">Transposition</keyword>
<evidence type="ECO:0000256" key="5">
    <source>
        <dbReference type="SAM" id="MobiDB-lite"/>
    </source>
</evidence>
<dbReference type="GO" id="GO:0046872">
    <property type="term" value="F:metal ion binding"/>
    <property type="evidence" value="ECO:0007669"/>
    <property type="project" value="UniProtKB-KW"/>
</dbReference>
<dbReference type="GO" id="GO:0006310">
    <property type="term" value="P:DNA recombination"/>
    <property type="evidence" value="ECO:0007669"/>
    <property type="project" value="UniProtKB-KW"/>
</dbReference>
<comment type="similarity">
    <text evidence="1">In the C-terminal section; belongs to the transposase 35 family.</text>
</comment>
<feature type="domain" description="Cas12f1-like TNB" evidence="7">
    <location>
        <begin position="329"/>
        <end position="396"/>
    </location>
</feature>